<dbReference type="Pfam" id="PF02782">
    <property type="entry name" value="FGGY_C"/>
    <property type="match status" value="1"/>
</dbReference>
<feature type="domain" description="Carbohydrate kinase FGGY N-terminal" evidence="10">
    <location>
        <begin position="6"/>
        <end position="239"/>
    </location>
</feature>
<dbReference type="GO" id="GO:0004370">
    <property type="term" value="F:glycerol kinase activity"/>
    <property type="evidence" value="ECO:0007669"/>
    <property type="project" value="TreeGrafter"/>
</dbReference>
<dbReference type="UniPathway" id="UPA00541">
    <property type="reaction ID" value="UER00602"/>
</dbReference>
<sequence>MPKSCIAVDIGASSGRLIRSTFEEGRLKLEEIHRFSNRMTEQDGHFFWDVDSLFQEILTGLKGTAHRFDSVGIDTWGVDYVLVDKDGDRVSPVYAYRDHRTDGTLEKITSVMPSEKIYEKTGIQFLPFNTLYQLYEHARTRPQDMEGAKHLLLIPDYLHFLLTGIATNEFTNATTTQLFNITDKRWDSELLEAIGIPKSLFPVVVHPGTVIGNFKEGILPENDAPVKVIAPGTHDTASAIAAIPAVSEDFAYISSGTWSLMGIESKTPICTELSRQYNFTNEGGVFDTVRVLKNIMGLWLIQEVKRLYKDRHSFAELVRLAAASEPFKCLVNPNSNRFLNPANMVEEIQAYCGETGQAVPETPGEVARCIFESLAFQYRDVLKKLRSVSGKEINRIHIVGGGCQNEFLNQLCADFTGCTVQAGPMEATAIGNLLLQHIALGDIPDLKEGRKVVLESFGNKTFVPSDSKTFLPHWDTFTRLP</sequence>
<feature type="binding site" evidence="8">
    <location>
        <position position="257"/>
    </location>
    <ligand>
        <name>ATP</name>
        <dbReference type="ChEBI" id="CHEBI:30616"/>
    </ligand>
</feature>
<evidence type="ECO:0000259" key="10">
    <source>
        <dbReference type="Pfam" id="PF00370"/>
    </source>
</evidence>
<dbReference type="Proteomes" id="UP000461585">
    <property type="component" value="Unassembled WGS sequence"/>
</dbReference>
<dbReference type="InterPro" id="IPR018484">
    <property type="entry name" value="FGGY_N"/>
</dbReference>
<evidence type="ECO:0000256" key="6">
    <source>
        <dbReference type="ARBA" id="ARBA00023157"/>
    </source>
</evidence>
<keyword evidence="7 8" id="KW-0684">Rhamnose metabolism</keyword>
<evidence type="ECO:0000256" key="7">
    <source>
        <dbReference type="ARBA" id="ARBA00023308"/>
    </source>
</evidence>
<dbReference type="Pfam" id="PF00370">
    <property type="entry name" value="FGGY_N"/>
    <property type="match status" value="1"/>
</dbReference>
<organism evidence="12 13">
    <name type="scientific">Anaerotalea alkaliphila</name>
    <dbReference type="NCBI Taxonomy" id="2662126"/>
    <lineage>
        <taxon>Bacteria</taxon>
        <taxon>Bacillati</taxon>
        <taxon>Bacillota</taxon>
        <taxon>Clostridia</taxon>
        <taxon>Eubacteriales</taxon>
        <taxon>Anaerotalea</taxon>
    </lineage>
</organism>
<dbReference type="NCBIfam" id="TIGR02627">
    <property type="entry name" value="rhamnulo_kin"/>
    <property type="match status" value="1"/>
</dbReference>
<evidence type="ECO:0000256" key="5">
    <source>
        <dbReference type="ARBA" id="ARBA00022840"/>
    </source>
</evidence>
<proteinExistence type="inferred from homology"/>
<comment type="similarity">
    <text evidence="8">Belongs to the rhamnulokinase family.</text>
</comment>
<feature type="active site" description="Proton acceptor" evidence="8">
    <location>
        <position position="235"/>
    </location>
</feature>
<comment type="function">
    <text evidence="8">Involved in the catabolism of L-rhamnose (6-deoxy-L-mannose). Catalyzes the transfer of the gamma-phosphate group from ATP to the 1-hydroxyl group of L-rhamnulose to yield L-rhamnulose 1-phosphate.</text>
</comment>
<comment type="pathway">
    <text evidence="8">Carbohydrate degradation; L-rhamnose degradation; glycerone phosphate from L-rhamnose: step 2/3.</text>
</comment>
<dbReference type="PANTHER" id="PTHR10196">
    <property type="entry name" value="SUGAR KINASE"/>
    <property type="match status" value="1"/>
</dbReference>
<evidence type="ECO:0000256" key="3">
    <source>
        <dbReference type="ARBA" id="ARBA00022741"/>
    </source>
</evidence>
<dbReference type="InterPro" id="IPR000577">
    <property type="entry name" value="Carb_kinase_FGGY"/>
</dbReference>
<evidence type="ECO:0000256" key="1">
    <source>
        <dbReference type="ARBA" id="ARBA00009156"/>
    </source>
</evidence>
<keyword evidence="3 8" id="KW-0547">Nucleotide-binding</keyword>
<dbReference type="SUPFAM" id="SSF53067">
    <property type="entry name" value="Actin-like ATPase domain"/>
    <property type="match status" value="2"/>
</dbReference>
<keyword evidence="4 8" id="KW-0418">Kinase</keyword>
<dbReference type="FunFam" id="3.30.420.40:FF:000064">
    <property type="entry name" value="Rhamnulokinase"/>
    <property type="match status" value="1"/>
</dbReference>
<reference evidence="12 13" key="1">
    <citation type="submission" date="2020-01" db="EMBL/GenBank/DDBJ databases">
        <title>Anaeroalcalibacter tamaniensis gen. nov., sp. nov., moderately halophilic strictly anaerobic fermenter bacterium from mud volcano of Taman peninsula.</title>
        <authorList>
            <person name="Frolova A."/>
            <person name="Merkel A.Y."/>
            <person name="Slobodkin A.I."/>
        </authorList>
    </citation>
    <scope>NUCLEOTIDE SEQUENCE [LARGE SCALE GENOMIC DNA]</scope>
    <source>
        <strain evidence="12 13">F-3ap</strain>
    </source>
</reference>
<evidence type="ECO:0000256" key="4">
    <source>
        <dbReference type="ARBA" id="ARBA00022777"/>
    </source>
</evidence>
<dbReference type="EC" id="2.7.1.5" evidence="8 9"/>
<keyword evidence="2 8" id="KW-0808">Transferase</keyword>
<comment type="caution">
    <text evidence="8">Lacks conserved residue(s) required for the propagation of feature annotation.</text>
</comment>
<feature type="domain" description="Carbohydrate kinase FGGY C-terminal" evidence="11">
    <location>
        <begin position="251"/>
        <end position="439"/>
    </location>
</feature>
<feature type="binding site" evidence="8">
    <location>
        <position position="77"/>
    </location>
    <ligand>
        <name>substrate</name>
    </ligand>
</feature>
<evidence type="ECO:0000259" key="11">
    <source>
        <dbReference type="Pfam" id="PF02782"/>
    </source>
</evidence>
<protein>
    <recommendedName>
        <fullName evidence="8 9">Rhamnulokinase</fullName>
        <shortName evidence="8">RhaB</shortName>
        <ecNumber evidence="8 9">2.7.1.5</ecNumber>
    </recommendedName>
    <alternativeName>
        <fullName evidence="8">ATP:L-rhamnulose phosphotransferase</fullName>
    </alternativeName>
    <alternativeName>
        <fullName evidence="8">L-rhamnulose 1-kinase</fullName>
    </alternativeName>
    <alternativeName>
        <fullName evidence="8">Rhamnulose kinase</fullName>
    </alternativeName>
</protein>
<feature type="binding site" evidence="8">
    <location>
        <begin position="234"/>
        <end position="236"/>
    </location>
    <ligand>
        <name>substrate</name>
    </ligand>
</feature>
<comment type="cofactor">
    <cofactor evidence="8">
        <name>Mg(2+)</name>
        <dbReference type="ChEBI" id="CHEBI:18420"/>
    </cofactor>
</comment>
<feature type="binding site" evidence="8">
    <location>
        <begin position="12"/>
        <end position="16"/>
    </location>
    <ligand>
        <name>ATP</name>
        <dbReference type="ChEBI" id="CHEBI:30616"/>
    </ligand>
</feature>
<accession>A0A7X5HV68</accession>
<dbReference type="PIRSF" id="PIRSF000538">
    <property type="entry name" value="GlpK"/>
    <property type="match status" value="1"/>
</dbReference>
<dbReference type="EMBL" id="JAAEEH010000009">
    <property type="protein sequence ID" value="NDL67061.1"/>
    <property type="molecule type" value="Genomic_DNA"/>
</dbReference>
<keyword evidence="8" id="KW-0460">Magnesium</keyword>
<dbReference type="Gene3D" id="3.30.420.40">
    <property type="match status" value="2"/>
</dbReference>
<feature type="binding site" evidence="8">
    <location>
        <position position="401"/>
    </location>
    <ligand>
        <name>ATP</name>
        <dbReference type="ChEBI" id="CHEBI:30616"/>
    </ligand>
</feature>
<keyword evidence="13" id="KW-1185">Reference proteome</keyword>
<feature type="disulfide bond" evidence="8">
    <location>
        <begin position="352"/>
        <end position="369"/>
    </location>
</feature>
<comment type="caution">
    <text evidence="12">The sequence shown here is derived from an EMBL/GenBank/DDBJ whole genome shotgun (WGS) entry which is preliminary data.</text>
</comment>
<dbReference type="HAMAP" id="MF_01535">
    <property type="entry name" value="Rhamnulokinase"/>
    <property type="match status" value="1"/>
</dbReference>
<evidence type="ECO:0000256" key="8">
    <source>
        <dbReference type="HAMAP-Rule" id="MF_01535"/>
    </source>
</evidence>
<dbReference type="GO" id="GO:0019301">
    <property type="term" value="P:rhamnose catabolic process"/>
    <property type="evidence" value="ECO:0007669"/>
    <property type="project" value="UniProtKB-UniRule"/>
</dbReference>
<dbReference type="GO" id="GO:0005829">
    <property type="term" value="C:cytosol"/>
    <property type="evidence" value="ECO:0007669"/>
    <property type="project" value="TreeGrafter"/>
</dbReference>
<evidence type="ECO:0000256" key="9">
    <source>
        <dbReference type="NCBIfam" id="TIGR02627"/>
    </source>
</evidence>
<keyword evidence="5 8" id="KW-0067">ATP-binding</keyword>
<dbReference type="InterPro" id="IPR043129">
    <property type="entry name" value="ATPase_NBD"/>
</dbReference>
<keyword evidence="6 8" id="KW-1015">Disulfide bond</keyword>
<evidence type="ECO:0000256" key="2">
    <source>
        <dbReference type="ARBA" id="ARBA00022679"/>
    </source>
</evidence>
<dbReference type="GO" id="GO:0005524">
    <property type="term" value="F:ATP binding"/>
    <property type="evidence" value="ECO:0007669"/>
    <property type="project" value="UniProtKB-KW"/>
</dbReference>
<dbReference type="AlphaFoldDB" id="A0A7X5HV68"/>
<dbReference type="GO" id="GO:0008993">
    <property type="term" value="F:rhamnulokinase activity"/>
    <property type="evidence" value="ECO:0007669"/>
    <property type="project" value="UniProtKB-UniRule"/>
</dbReference>
<name>A0A7X5HV68_9FIRM</name>
<dbReference type="InterPro" id="IPR018485">
    <property type="entry name" value="FGGY_C"/>
</dbReference>
<dbReference type="GO" id="GO:0006071">
    <property type="term" value="P:glycerol metabolic process"/>
    <property type="evidence" value="ECO:0007669"/>
    <property type="project" value="TreeGrafter"/>
</dbReference>
<comment type="catalytic activity">
    <reaction evidence="8">
        <text>L-rhamnulose + ATP = L-rhamnulose 1-phosphate + ADP + H(+)</text>
        <dbReference type="Rhea" id="RHEA:20117"/>
        <dbReference type="ChEBI" id="CHEBI:15378"/>
        <dbReference type="ChEBI" id="CHEBI:17897"/>
        <dbReference type="ChEBI" id="CHEBI:30616"/>
        <dbReference type="ChEBI" id="CHEBI:58313"/>
        <dbReference type="ChEBI" id="CHEBI:456216"/>
        <dbReference type="EC" id="2.7.1.5"/>
    </reaction>
</comment>
<dbReference type="PANTHER" id="PTHR10196:SF93">
    <property type="entry name" value="L-RHAMNULOKINASE"/>
    <property type="match status" value="1"/>
</dbReference>
<feature type="binding site" evidence="8">
    <location>
        <position position="294"/>
    </location>
    <ligand>
        <name>substrate</name>
    </ligand>
</feature>
<feature type="binding site" evidence="8">
    <location>
        <position position="302"/>
    </location>
    <ligand>
        <name>ATP</name>
        <dbReference type="ChEBI" id="CHEBI:30616"/>
    </ligand>
</feature>
<evidence type="ECO:0000313" key="13">
    <source>
        <dbReference type="Proteomes" id="UP000461585"/>
    </source>
</evidence>
<comment type="similarity">
    <text evidence="1">Belongs to the FGGY kinase family.</text>
</comment>
<gene>
    <name evidence="8 12" type="primary">rhaB</name>
    <name evidence="12" type="ORF">GXN74_04770</name>
</gene>
<evidence type="ECO:0000313" key="12">
    <source>
        <dbReference type="EMBL" id="NDL67061.1"/>
    </source>
</evidence>
<dbReference type="CDD" id="cd07771">
    <property type="entry name" value="ASKHA_NBD_FGGY_RhaB-like"/>
    <property type="match status" value="1"/>
</dbReference>
<dbReference type="InterPro" id="IPR013449">
    <property type="entry name" value="Rhamnulokinase"/>
</dbReference>
<dbReference type="RefSeq" id="WP_162369787.1">
    <property type="nucleotide sequence ID" value="NZ_JAAEEH010000009.1"/>
</dbReference>